<dbReference type="PATRIC" id="fig|1432052.3.peg.6638"/>
<evidence type="ECO:0000313" key="8">
    <source>
        <dbReference type="EMBL" id="ODM02774.1"/>
    </source>
</evidence>
<keyword evidence="6" id="KW-0814">Transposable element</keyword>
<comment type="function">
    <text evidence="1 6">Required for the transposition of the insertion element.</text>
</comment>
<feature type="region of interest" description="Disordered" evidence="7">
    <location>
        <begin position="49"/>
        <end position="69"/>
    </location>
</feature>
<evidence type="ECO:0000256" key="4">
    <source>
        <dbReference type="ARBA" id="ARBA00023125"/>
    </source>
</evidence>
<evidence type="ECO:0000256" key="3">
    <source>
        <dbReference type="ARBA" id="ARBA00022578"/>
    </source>
</evidence>
<protein>
    <recommendedName>
        <fullName evidence="6">Mutator family transposase</fullName>
    </recommendedName>
</protein>
<dbReference type="Proteomes" id="UP000095003">
    <property type="component" value="Unassembled WGS sequence"/>
</dbReference>
<dbReference type="GO" id="GO:0003677">
    <property type="term" value="F:DNA binding"/>
    <property type="evidence" value="ECO:0007669"/>
    <property type="project" value="UniProtKB-UniRule"/>
</dbReference>
<dbReference type="PROSITE" id="PS01007">
    <property type="entry name" value="TRANSPOSASE_MUTATOR"/>
    <property type="match status" value="1"/>
</dbReference>
<proteinExistence type="inferred from homology"/>
<name>A0A1E3A1Z6_9FIRM</name>
<evidence type="ECO:0000256" key="6">
    <source>
        <dbReference type="RuleBase" id="RU365089"/>
    </source>
</evidence>
<dbReference type="GO" id="GO:0004803">
    <property type="term" value="F:transposase activity"/>
    <property type="evidence" value="ECO:0007669"/>
    <property type="project" value="UniProtKB-UniRule"/>
</dbReference>
<keyword evidence="3 6" id="KW-0815">Transposition</keyword>
<evidence type="ECO:0000256" key="5">
    <source>
        <dbReference type="ARBA" id="ARBA00023172"/>
    </source>
</evidence>
<gene>
    <name evidence="8" type="ORF">BEH84_06005</name>
</gene>
<reference evidence="8 9" key="1">
    <citation type="submission" date="2016-07" db="EMBL/GenBank/DDBJ databases">
        <title>Characterization of isolates of Eisenbergiella tayi derived from blood cultures, using whole genome sequencing.</title>
        <authorList>
            <person name="Burdz T."/>
            <person name="Wiebe D."/>
            <person name="Huynh C."/>
            <person name="Bernard K."/>
        </authorList>
    </citation>
    <scope>NUCLEOTIDE SEQUENCE [LARGE SCALE GENOMIC DNA]</scope>
    <source>
        <strain evidence="8 9">NML 120489</strain>
    </source>
</reference>
<evidence type="ECO:0000256" key="7">
    <source>
        <dbReference type="SAM" id="MobiDB-lite"/>
    </source>
</evidence>
<evidence type="ECO:0000256" key="1">
    <source>
        <dbReference type="ARBA" id="ARBA00002190"/>
    </source>
</evidence>
<evidence type="ECO:0000313" key="9">
    <source>
        <dbReference type="Proteomes" id="UP000095003"/>
    </source>
</evidence>
<dbReference type="InterPro" id="IPR001207">
    <property type="entry name" value="Transposase_mutator"/>
</dbReference>
<comment type="similarity">
    <text evidence="2 6">Belongs to the transposase mutator family.</text>
</comment>
<evidence type="ECO:0000256" key="2">
    <source>
        <dbReference type="ARBA" id="ARBA00010961"/>
    </source>
</evidence>
<dbReference type="RefSeq" id="WP_009256604.1">
    <property type="nucleotide sequence ID" value="NZ_JBKXXQ010000002.1"/>
</dbReference>
<comment type="caution">
    <text evidence="8">The sequence shown here is derived from an EMBL/GenBank/DDBJ whole genome shotgun (WGS) entry which is preliminary data.</text>
</comment>
<dbReference type="PANTHER" id="PTHR33217:SF8">
    <property type="entry name" value="MUTATOR FAMILY TRANSPOSASE"/>
    <property type="match status" value="1"/>
</dbReference>
<keyword evidence="5 6" id="KW-0233">DNA recombination</keyword>
<keyword evidence="4 6" id="KW-0238">DNA-binding</keyword>
<organism evidence="8 9">
    <name type="scientific">Eisenbergiella tayi</name>
    <dbReference type="NCBI Taxonomy" id="1432052"/>
    <lineage>
        <taxon>Bacteria</taxon>
        <taxon>Bacillati</taxon>
        <taxon>Bacillota</taxon>
        <taxon>Clostridia</taxon>
        <taxon>Lachnospirales</taxon>
        <taxon>Lachnospiraceae</taxon>
        <taxon>Eisenbergiella</taxon>
    </lineage>
</organism>
<dbReference type="GO" id="GO:0006313">
    <property type="term" value="P:DNA transposition"/>
    <property type="evidence" value="ECO:0007669"/>
    <property type="project" value="UniProtKB-UniRule"/>
</dbReference>
<dbReference type="EMBL" id="MCGI01000008">
    <property type="protein sequence ID" value="ODM02774.1"/>
    <property type="molecule type" value="Genomic_DNA"/>
</dbReference>
<dbReference type="Pfam" id="PF00872">
    <property type="entry name" value="Transposase_mut"/>
    <property type="match status" value="1"/>
</dbReference>
<dbReference type="AlphaFoldDB" id="A0A1E3A1Z6"/>
<dbReference type="GeneID" id="93304373"/>
<dbReference type="NCBIfam" id="NF033543">
    <property type="entry name" value="transpos_IS256"/>
    <property type="match status" value="1"/>
</dbReference>
<feature type="compositionally biased region" description="Polar residues" evidence="7">
    <location>
        <begin position="54"/>
        <end position="63"/>
    </location>
</feature>
<dbReference type="PANTHER" id="PTHR33217">
    <property type="entry name" value="TRANSPOSASE FOR INSERTION SEQUENCE ELEMENT IS1081"/>
    <property type="match status" value="1"/>
</dbReference>
<sequence>MTSGFHYQEELSKCSTMEDITGPNGLVQRMVKDAIEQILQSEITDYITDEKSKGNTPQRNGTSPKKVKTSYGSIDIDVPRVREGEFEPEVIKKRAVIEEGLEAQIISMYAKGMTVRDIVSHVQALYGIELSPASVSNITDKIMEEAREWYSRTLDGFYPVVFLDAVHYKVREEGRIVTKASYVALGINAEGRKDILGIWIGENEGAKFWLKVCNELKNRGVKDILIACIDGLQGFPDAIKTVFPETRIQLCIIHQIRNTMKYIAYKDSKAFMKDLKRVYGAESEEIAFRNLEAMKDSWKKYRAVVENWQMKWENLSTYFSYGAQIRRLIYTTNTLEGFNRQLRKVTKNKAVFPNDEALRKTLYLTTRDITEKWSMPYRDWGETYGQFIIEFGDRASIA</sequence>
<accession>A0A1E3A1Z6</accession>